<dbReference type="AlphaFoldDB" id="A0A9E8ZJ59"/>
<evidence type="ECO:0000313" key="12">
    <source>
        <dbReference type="Proteomes" id="UP001163152"/>
    </source>
</evidence>
<name>A0A9E8ZJ59_9CYAN</name>
<evidence type="ECO:0000256" key="7">
    <source>
        <dbReference type="ARBA" id="ARBA00023239"/>
    </source>
</evidence>
<keyword evidence="6" id="KW-0663">Pyridoxal phosphate</keyword>
<evidence type="ECO:0000256" key="3">
    <source>
        <dbReference type="ARBA" id="ARBA00004953"/>
    </source>
</evidence>
<dbReference type="InterPro" id="IPR015422">
    <property type="entry name" value="PyrdxlP-dep_Trfase_small"/>
</dbReference>
<reference evidence="11" key="1">
    <citation type="submission" date="2022-12" db="EMBL/GenBank/DDBJ databases">
        <title>Polyphasic identification of a Novel Hot-Spring Cyanobacterium Ocullathermofonsia sinensis gen nov. sp. nov. and Genomic Insights on its Adaptations to the Thermal Habitat.</title>
        <authorList>
            <person name="Daroch M."/>
            <person name="Tang J."/>
            <person name="Jiang Y."/>
        </authorList>
    </citation>
    <scope>NUCLEOTIDE SEQUENCE</scope>
    <source>
        <strain evidence="11">PKUAC-SCTA174</strain>
    </source>
</reference>
<gene>
    <name evidence="11" type="primary">cobD</name>
    <name evidence="11" type="ORF">OXH18_12180</name>
</gene>
<dbReference type="GO" id="GO:0030170">
    <property type="term" value="F:pyridoxal phosphate binding"/>
    <property type="evidence" value="ECO:0007669"/>
    <property type="project" value="InterPro"/>
</dbReference>
<dbReference type="InterPro" id="IPR015424">
    <property type="entry name" value="PyrdxlP-dep_Trfase"/>
</dbReference>
<dbReference type="NCBIfam" id="TIGR01140">
    <property type="entry name" value="L_thr_O3P_dcar"/>
    <property type="match status" value="1"/>
</dbReference>
<dbReference type="InterPro" id="IPR004839">
    <property type="entry name" value="Aminotransferase_I/II_large"/>
</dbReference>
<dbReference type="Pfam" id="PF00155">
    <property type="entry name" value="Aminotran_1_2"/>
    <property type="match status" value="1"/>
</dbReference>
<evidence type="ECO:0000259" key="10">
    <source>
        <dbReference type="Pfam" id="PF00155"/>
    </source>
</evidence>
<dbReference type="Gene3D" id="3.40.640.10">
    <property type="entry name" value="Type I PLP-dependent aspartate aminotransferase-like (Major domain)"/>
    <property type="match status" value="1"/>
</dbReference>
<protein>
    <recommendedName>
        <fullName evidence="4">threonine-phosphate decarboxylase</fullName>
        <ecNumber evidence="4">4.1.1.81</ecNumber>
    </recommendedName>
    <alternativeName>
        <fullName evidence="8">L-threonine-O-3-phosphate decarboxylase</fullName>
    </alternativeName>
</protein>
<evidence type="ECO:0000256" key="4">
    <source>
        <dbReference type="ARBA" id="ARBA00012285"/>
    </source>
</evidence>
<comment type="cofactor">
    <cofactor evidence="1">
        <name>pyridoxal 5'-phosphate</name>
        <dbReference type="ChEBI" id="CHEBI:597326"/>
    </cofactor>
</comment>
<sequence length="367" mass="40358">MHDLSGSPAHGGNLTWAASLAGCSPFAILDFSASINPLGPPKSAIAAIHSALKALPHYPDPSYQTLRQAIAAEHNFADLGLDADWILPGNGCAELLTWAGRDLADLSATYLLTPAFGDYQRALNAFGATIVNCPLSLASPDLSLSPFFHRPVPAAGLLLNNPHNPSGCLFSVETIGQLLDHFKLVVIDEAFMDFLWPQQQQSLLGIIQDYPNVVILRSLTKFYSLPGLRLGFAVAHPDRLRQWQQWRDPWAVNVLAEAAAIAVLSDRPFQQQTWEWLEEARSQLFQGLAALPGLHPLPSTGNFLLVRSSYSVVSLQQQLLQQHQILIRDCHSFPELGDQYFRVAVRTHPDNQRLLHGLADIVSSYVL</sequence>
<evidence type="ECO:0000256" key="6">
    <source>
        <dbReference type="ARBA" id="ARBA00022898"/>
    </source>
</evidence>
<organism evidence="11 12">
    <name type="scientific">Thermocoleostomius sinensis A174</name>
    <dbReference type="NCBI Taxonomy" id="2016057"/>
    <lineage>
        <taxon>Bacteria</taxon>
        <taxon>Bacillati</taxon>
        <taxon>Cyanobacteriota</taxon>
        <taxon>Cyanophyceae</taxon>
        <taxon>Oculatellales</taxon>
        <taxon>Oculatellaceae</taxon>
        <taxon>Thermocoleostomius</taxon>
    </lineage>
</organism>
<dbReference type="KEGG" id="tsin:OXH18_12180"/>
<evidence type="ECO:0000256" key="1">
    <source>
        <dbReference type="ARBA" id="ARBA00001933"/>
    </source>
</evidence>
<dbReference type="PROSITE" id="PS00105">
    <property type="entry name" value="AA_TRANSFER_CLASS_1"/>
    <property type="match status" value="1"/>
</dbReference>
<dbReference type="PANTHER" id="PTHR42885">
    <property type="entry name" value="HISTIDINOL-PHOSPHATE AMINOTRANSFERASE-RELATED"/>
    <property type="match status" value="1"/>
</dbReference>
<dbReference type="Gene3D" id="3.90.1150.10">
    <property type="entry name" value="Aspartate Aminotransferase, domain 1"/>
    <property type="match status" value="1"/>
</dbReference>
<evidence type="ECO:0000256" key="9">
    <source>
        <dbReference type="ARBA" id="ARBA00048531"/>
    </source>
</evidence>
<evidence type="ECO:0000256" key="2">
    <source>
        <dbReference type="ARBA" id="ARBA00003444"/>
    </source>
</evidence>
<keyword evidence="12" id="KW-1185">Reference proteome</keyword>
<dbReference type="GO" id="GO:0009236">
    <property type="term" value="P:cobalamin biosynthetic process"/>
    <property type="evidence" value="ECO:0007669"/>
    <property type="project" value="UniProtKB-KW"/>
</dbReference>
<accession>A0A9E8ZJ59</accession>
<dbReference type="SUPFAM" id="SSF53383">
    <property type="entry name" value="PLP-dependent transferases"/>
    <property type="match status" value="1"/>
</dbReference>
<dbReference type="CDD" id="cd00609">
    <property type="entry name" value="AAT_like"/>
    <property type="match status" value="1"/>
</dbReference>
<dbReference type="InterPro" id="IPR005860">
    <property type="entry name" value="CobD"/>
</dbReference>
<comment type="pathway">
    <text evidence="3">Cofactor biosynthesis; adenosylcobalamin biosynthesis.</text>
</comment>
<dbReference type="EC" id="4.1.1.81" evidence="4"/>
<evidence type="ECO:0000313" key="11">
    <source>
        <dbReference type="EMBL" id="WAL62712.1"/>
    </source>
</evidence>
<keyword evidence="7 11" id="KW-0456">Lyase</keyword>
<dbReference type="EMBL" id="CP113797">
    <property type="protein sequence ID" value="WAL62712.1"/>
    <property type="molecule type" value="Genomic_DNA"/>
</dbReference>
<comment type="function">
    <text evidence="2">Decarboxylates L-threonine-O-3-phosphate to yield (R)-1-amino-2-propanol O-2-phosphate, the precursor for the linkage between the nucleotide loop and the corrin ring in cobalamin.</text>
</comment>
<proteinExistence type="predicted"/>
<dbReference type="InterPro" id="IPR015421">
    <property type="entry name" value="PyrdxlP-dep_Trfase_major"/>
</dbReference>
<dbReference type="GO" id="GO:0048472">
    <property type="term" value="F:threonine-phosphate decarboxylase activity"/>
    <property type="evidence" value="ECO:0007669"/>
    <property type="project" value="UniProtKB-EC"/>
</dbReference>
<dbReference type="InterPro" id="IPR004838">
    <property type="entry name" value="NHTrfase_class1_PyrdxlP-BS"/>
</dbReference>
<dbReference type="PANTHER" id="PTHR42885:SF1">
    <property type="entry name" value="THREONINE-PHOSPHATE DECARBOXYLASE"/>
    <property type="match status" value="1"/>
</dbReference>
<keyword evidence="5" id="KW-0169">Cobalamin biosynthesis</keyword>
<dbReference type="Proteomes" id="UP001163152">
    <property type="component" value="Chromosome"/>
</dbReference>
<evidence type="ECO:0000256" key="8">
    <source>
        <dbReference type="ARBA" id="ARBA00029996"/>
    </source>
</evidence>
<dbReference type="RefSeq" id="WP_268613049.1">
    <property type="nucleotide sequence ID" value="NZ_CP113797.1"/>
</dbReference>
<comment type="catalytic activity">
    <reaction evidence="9">
        <text>O-phospho-L-threonine + H(+) = (R)-1-aminopropan-2-yl phosphate + CO2</text>
        <dbReference type="Rhea" id="RHEA:11492"/>
        <dbReference type="ChEBI" id="CHEBI:15378"/>
        <dbReference type="ChEBI" id="CHEBI:16526"/>
        <dbReference type="ChEBI" id="CHEBI:58563"/>
        <dbReference type="ChEBI" id="CHEBI:58675"/>
        <dbReference type="EC" id="4.1.1.81"/>
    </reaction>
</comment>
<feature type="domain" description="Aminotransferase class I/classII large" evidence="10">
    <location>
        <begin position="28"/>
        <end position="356"/>
    </location>
</feature>
<evidence type="ECO:0000256" key="5">
    <source>
        <dbReference type="ARBA" id="ARBA00022573"/>
    </source>
</evidence>